<protein>
    <submittedName>
        <fullName evidence="6">Rieske 2Fe-2S domain-containing protein</fullName>
    </submittedName>
</protein>
<keyword evidence="2" id="KW-0479">Metal-binding</keyword>
<evidence type="ECO:0000256" key="1">
    <source>
        <dbReference type="ARBA" id="ARBA00022714"/>
    </source>
</evidence>
<keyword evidence="7" id="KW-1185">Reference proteome</keyword>
<keyword evidence="4" id="KW-0411">Iron-sulfur</keyword>
<name>A0ABT5SRA3_9PSEU</name>
<dbReference type="InterPro" id="IPR036922">
    <property type="entry name" value="Rieske_2Fe-2S_sf"/>
</dbReference>
<dbReference type="InterPro" id="IPR017941">
    <property type="entry name" value="Rieske_2Fe-2S"/>
</dbReference>
<evidence type="ECO:0000313" key="7">
    <source>
        <dbReference type="Proteomes" id="UP001300763"/>
    </source>
</evidence>
<gene>
    <name evidence="6" type="ORF">PGB27_04225</name>
</gene>
<evidence type="ECO:0000256" key="2">
    <source>
        <dbReference type="ARBA" id="ARBA00022723"/>
    </source>
</evidence>
<reference evidence="6 7" key="1">
    <citation type="submission" date="2023-02" db="EMBL/GenBank/DDBJ databases">
        <title>Genome sequencing required for Actinomycetospora new species description.</title>
        <authorList>
            <person name="Saimee Y."/>
            <person name="Duangmal K."/>
        </authorList>
    </citation>
    <scope>NUCLEOTIDE SEQUENCE [LARGE SCALE GENOMIC DNA]</scope>
    <source>
        <strain evidence="6 7">DW7H6</strain>
    </source>
</reference>
<evidence type="ECO:0000256" key="4">
    <source>
        <dbReference type="ARBA" id="ARBA00023014"/>
    </source>
</evidence>
<evidence type="ECO:0000259" key="5">
    <source>
        <dbReference type="PROSITE" id="PS51296"/>
    </source>
</evidence>
<dbReference type="SUPFAM" id="SSF50022">
    <property type="entry name" value="ISP domain"/>
    <property type="match status" value="1"/>
</dbReference>
<proteinExistence type="predicted"/>
<sequence length="163" mass="17251">MRVAVMRADELAPGEHRVVQVGRRSIGVFRVGDEYYALADHCPHQGGPLCRGRVAPLASAGAPGEVALDPDRLFVACPWHGWEYDVTTGQSFLGPGEAPVRSYPAEVLPGDHATVPAPDPATGRVPGPYVADTYAVTVEDRVVVVDTSARRTAAPVTGVEETP</sequence>
<dbReference type="Pfam" id="PF00355">
    <property type="entry name" value="Rieske"/>
    <property type="match status" value="1"/>
</dbReference>
<keyword evidence="3" id="KW-0408">Iron</keyword>
<dbReference type="RefSeq" id="WP_274199103.1">
    <property type="nucleotide sequence ID" value="NZ_JAQZAO010000002.1"/>
</dbReference>
<evidence type="ECO:0000256" key="3">
    <source>
        <dbReference type="ARBA" id="ARBA00023004"/>
    </source>
</evidence>
<dbReference type="Proteomes" id="UP001300763">
    <property type="component" value="Unassembled WGS sequence"/>
</dbReference>
<organism evidence="6 7">
    <name type="scientific">Actinomycetospora lemnae</name>
    <dbReference type="NCBI Taxonomy" id="3019891"/>
    <lineage>
        <taxon>Bacteria</taxon>
        <taxon>Bacillati</taxon>
        <taxon>Actinomycetota</taxon>
        <taxon>Actinomycetes</taxon>
        <taxon>Pseudonocardiales</taxon>
        <taxon>Pseudonocardiaceae</taxon>
        <taxon>Actinomycetospora</taxon>
    </lineage>
</organism>
<evidence type="ECO:0000313" key="6">
    <source>
        <dbReference type="EMBL" id="MDD7964547.1"/>
    </source>
</evidence>
<dbReference type="Gene3D" id="2.102.10.10">
    <property type="entry name" value="Rieske [2Fe-2S] iron-sulphur domain"/>
    <property type="match status" value="1"/>
</dbReference>
<dbReference type="PROSITE" id="PS51296">
    <property type="entry name" value="RIESKE"/>
    <property type="match status" value="1"/>
</dbReference>
<dbReference type="PANTHER" id="PTHR21496">
    <property type="entry name" value="FERREDOXIN-RELATED"/>
    <property type="match status" value="1"/>
</dbReference>
<accession>A0ABT5SRA3</accession>
<keyword evidence="1" id="KW-0001">2Fe-2S</keyword>
<comment type="caution">
    <text evidence="6">The sequence shown here is derived from an EMBL/GenBank/DDBJ whole genome shotgun (WGS) entry which is preliminary data.</text>
</comment>
<dbReference type="EMBL" id="JAQZAO010000002">
    <property type="protein sequence ID" value="MDD7964547.1"/>
    <property type="molecule type" value="Genomic_DNA"/>
</dbReference>
<dbReference type="PANTHER" id="PTHR21496:SF23">
    <property type="entry name" value="3-PHENYLPROPIONATE_CINNAMIC ACID DIOXYGENASE FERREDOXIN SUBUNIT"/>
    <property type="match status" value="1"/>
</dbReference>
<feature type="domain" description="Rieske" evidence="5">
    <location>
        <begin position="3"/>
        <end position="114"/>
    </location>
</feature>